<reference evidence="1 2" key="1">
    <citation type="journal article" date="2022" name="G3 (Bethesda)">
        <title>Whole-genome sequence and methylome profiling of the almond [Prunus dulcis (Mill.) D.A. Webb] cultivar 'Nonpareil'.</title>
        <authorList>
            <person name="D'Amico-Willman K.M."/>
            <person name="Ouma W.Z."/>
            <person name="Meulia T."/>
            <person name="Sideli G.M."/>
            <person name="Gradziel T.M."/>
            <person name="Fresnedo-Ramirez J."/>
        </authorList>
    </citation>
    <scope>NUCLEOTIDE SEQUENCE [LARGE SCALE GENOMIC DNA]</scope>
    <source>
        <strain evidence="1">Clone GOH B32 T37-40</strain>
    </source>
</reference>
<dbReference type="AlphaFoldDB" id="A0AAD4ZJJ0"/>
<accession>A0AAD4ZJJ0</accession>
<keyword evidence="2" id="KW-1185">Reference proteome</keyword>
<proteinExistence type="predicted"/>
<sequence length="133" mass="14966">MLLPGRLQPPAFVRSCLLLLCSSSQVFVDGSFRVRWLIFVLECVGGRMGILVFGRGRGFDETKKSSAWVISFYDHLGPSQRRTSMSLWKHLWKLRLLTRVVATWVMVAWRICSGALSNMAKETGLVRPPGGQP</sequence>
<comment type="caution">
    <text evidence="1">The sequence shown here is derived from an EMBL/GenBank/DDBJ whole genome shotgun (WGS) entry which is preliminary data.</text>
</comment>
<gene>
    <name evidence="1" type="ORF">L3X38_000713</name>
</gene>
<protein>
    <submittedName>
        <fullName evidence="1">Uncharacterized protein</fullName>
    </submittedName>
</protein>
<organism evidence="1 2">
    <name type="scientific">Prunus dulcis</name>
    <name type="common">Almond</name>
    <name type="synonym">Amygdalus dulcis</name>
    <dbReference type="NCBI Taxonomy" id="3755"/>
    <lineage>
        <taxon>Eukaryota</taxon>
        <taxon>Viridiplantae</taxon>
        <taxon>Streptophyta</taxon>
        <taxon>Embryophyta</taxon>
        <taxon>Tracheophyta</taxon>
        <taxon>Spermatophyta</taxon>
        <taxon>Magnoliopsida</taxon>
        <taxon>eudicotyledons</taxon>
        <taxon>Gunneridae</taxon>
        <taxon>Pentapetalae</taxon>
        <taxon>rosids</taxon>
        <taxon>fabids</taxon>
        <taxon>Rosales</taxon>
        <taxon>Rosaceae</taxon>
        <taxon>Amygdaloideae</taxon>
        <taxon>Amygdaleae</taxon>
        <taxon>Prunus</taxon>
    </lineage>
</organism>
<name>A0AAD4ZJJ0_PRUDU</name>
<dbReference type="Proteomes" id="UP001054821">
    <property type="component" value="Chromosome 1"/>
</dbReference>
<evidence type="ECO:0000313" key="1">
    <source>
        <dbReference type="EMBL" id="KAI5347826.1"/>
    </source>
</evidence>
<evidence type="ECO:0000313" key="2">
    <source>
        <dbReference type="Proteomes" id="UP001054821"/>
    </source>
</evidence>
<dbReference type="EMBL" id="JAJFAZ020000001">
    <property type="protein sequence ID" value="KAI5347826.1"/>
    <property type="molecule type" value="Genomic_DNA"/>
</dbReference>